<protein>
    <submittedName>
        <fullName evidence="1">Uncharacterized protein</fullName>
    </submittedName>
</protein>
<comment type="caution">
    <text evidence="1">The sequence shown here is derived from an EMBL/GenBank/DDBJ whole genome shotgun (WGS) entry which is preliminary data.</text>
</comment>
<evidence type="ECO:0000313" key="2">
    <source>
        <dbReference type="Proteomes" id="UP001516400"/>
    </source>
</evidence>
<dbReference type="AlphaFoldDB" id="A0ABD2NZJ4"/>
<dbReference type="EMBL" id="JABFTP020000165">
    <property type="protein sequence ID" value="KAL3284125.1"/>
    <property type="molecule type" value="Genomic_DNA"/>
</dbReference>
<gene>
    <name evidence="1" type="ORF">HHI36_018293</name>
</gene>
<name>A0ABD2NZJ4_9CUCU</name>
<keyword evidence="2" id="KW-1185">Reference proteome</keyword>
<reference evidence="1 2" key="1">
    <citation type="journal article" date="2021" name="BMC Biol.">
        <title>Horizontally acquired antibacterial genes associated with adaptive radiation of ladybird beetles.</title>
        <authorList>
            <person name="Li H.S."/>
            <person name="Tang X.F."/>
            <person name="Huang Y.H."/>
            <person name="Xu Z.Y."/>
            <person name="Chen M.L."/>
            <person name="Du X.Y."/>
            <person name="Qiu B.Y."/>
            <person name="Chen P.T."/>
            <person name="Zhang W."/>
            <person name="Slipinski A."/>
            <person name="Escalona H.E."/>
            <person name="Waterhouse R.M."/>
            <person name="Zwick A."/>
            <person name="Pang H."/>
        </authorList>
    </citation>
    <scope>NUCLEOTIDE SEQUENCE [LARGE SCALE GENOMIC DNA]</scope>
    <source>
        <strain evidence="1">SYSU2018</strain>
    </source>
</reference>
<organism evidence="1 2">
    <name type="scientific">Cryptolaemus montrouzieri</name>
    <dbReference type="NCBI Taxonomy" id="559131"/>
    <lineage>
        <taxon>Eukaryota</taxon>
        <taxon>Metazoa</taxon>
        <taxon>Ecdysozoa</taxon>
        <taxon>Arthropoda</taxon>
        <taxon>Hexapoda</taxon>
        <taxon>Insecta</taxon>
        <taxon>Pterygota</taxon>
        <taxon>Neoptera</taxon>
        <taxon>Endopterygota</taxon>
        <taxon>Coleoptera</taxon>
        <taxon>Polyphaga</taxon>
        <taxon>Cucujiformia</taxon>
        <taxon>Coccinelloidea</taxon>
        <taxon>Coccinellidae</taxon>
        <taxon>Scymninae</taxon>
        <taxon>Scymnini</taxon>
        <taxon>Cryptolaemus</taxon>
    </lineage>
</organism>
<evidence type="ECO:0000313" key="1">
    <source>
        <dbReference type="EMBL" id="KAL3284125.1"/>
    </source>
</evidence>
<accession>A0ABD2NZJ4</accession>
<dbReference type="Proteomes" id="UP001516400">
    <property type="component" value="Unassembled WGS sequence"/>
</dbReference>
<sequence length="111" mass="13456">MLSIFLNNIYLMLFPYLISDIFQDEAMLWKVVLFMNFVSLLTDAGSMRNRRRERRSREIITFINGQITSEKLDEYPLLHRKNDFRDKACLWLNGYVNNHDCQMWLQEQSDR</sequence>
<proteinExistence type="predicted"/>